<feature type="domain" description="Protein kinase" evidence="1">
    <location>
        <begin position="26"/>
        <end position="296"/>
    </location>
</feature>
<accession>A0A397SSY7</accession>
<dbReference type="PIRSF" id="PIRSF000654">
    <property type="entry name" value="Integrin-linked_kinase"/>
    <property type="match status" value="1"/>
</dbReference>
<dbReference type="Gene3D" id="1.10.510.10">
    <property type="entry name" value="Transferase(Phosphotransferase) domain 1"/>
    <property type="match status" value="1"/>
</dbReference>
<sequence>MTTWIENGLKNQYIQKYPYDRFQNIEYNGQSGGEGRFSLVASAEWSDTNRKVALKKLKNYDVDKFVSEVRMHSTGHSSKNIVRFLGLTNEKESVSYIMVLEYADRNNLRTFLQKGKNLGWSDKVRLSLDIAKGLSYLHLLNIAHRDLHSNNVVINQVHGCNQPEYIAKITDFGSAINMDEDNNDVNGVIGQIPFTDPKYLDDHKNYRKDLRSDIYSLGVMFWEISSCKVPFGNFMPESRGDFRDLCLAFEIIISTYRERIVPRTPQQFADLYQRCWDGEPSERPNIKTVIEELDTISNIISVTLSNSLNQTKTIGQ</sequence>
<dbReference type="EMBL" id="QKYT01000232">
    <property type="protein sequence ID" value="RIA89118.1"/>
    <property type="molecule type" value="Genomic_DNA"/>
</dbReference>
<dbReference type="PROSITE" id="PS50011">
    <property type="entry name" value="PROTEIN_KINASE_DOM"/>
    <property type="match status" value="1"/>
</dbReference>
<evidence type="ECO:0000313" key="2">
    <source>
        <dbReference type="EMBL" id="RIA89118.1"/>
    </source>
</evidence>
<dbReference type="Proteomes" id="UP000265703">
    <property type="component" value="Unassembled WGS sequence"/>
</dbReference>
<comment type="caution">
    <text evidence="2">The sequence shown here is derived from an EMBL/GenBank/DDBJ whole genome shotgun (WGS) entry which is preliminary data.</text>
</comment>
<dbReference type="PANTHER" id="PTHR44329">
    <property type="entry name" value="SERINE/THREONINE-PROTEIN KINASE TNNI3K-RELATED"/>
    <property type="match status" value="1"/>
</dbReference>
<name>A0A397SSY7_9GLOM</name>
<dbReference type="GO" id="GO:0005524">
    <property type="term" value="F:ATP binding"/>
    <property type="evidence" value="ECO:0007669"/>
    <property type="project" value="InterPro"/>
</dbReference>
<dbReference type="OrthoDB" id="6718656at2759"/>
<organism evidence="2 3">
    <name type="scientific">Glomus cerebriforme</name>
    <dbReference type="NCBI Taxonomy" id="658196"/>
    <lineage>
        <taxon>Eukaryota</taxon>
        <taxon>Fungi</taxon>
        <taxon>Fungi incertae sedis</taxon>
        <taxon>Mucoromycota</taxon>
        <taxon>Glomeromycotina</taxon>
        <taxon>Glomeromycetes</taxon>
        <taxon>Glomerales</taxon>
        <taxon>Glomeraceae</taxon>
        <taxon>Glomus</taxon>
    </lineage>
</organism>
<evidence type="ECO:0000313" key="3">
    <source>
        <dbReference type="Proteomes" id="UP000265703"/>
    </source>
</evidence>
<keyword evidence="2" id="KW-0418">Kinase</keyword>
<gene>
    <name evidence="2" type="ORF">C1645_738882</name>
</gene>
<dbReference type="InterPro" id="IPR001245">
    <property type="entry name" value="Ser-Thr/Tyr_kinase_cat_dom"/>
</dbReference>
<dbReference type="Pfam" id="PF07714">
    <property type="entry name" value="PK_Tyr_Ser-Thr"/>
    <property type="match status" value="1"/>
</dbReference>
<keyword evidence="2" id="KW-0808">Transferase</keyword>
<proteinExistence type="predicted"/>
<dbReference type="AlphaFoldDB" id="A0A397SSY7"/>
<dbReference type="SUPFAM" id="SSF56112">
    <property type="entry name" value="Protein kinase-like (PK-like)"/>
    <property type="match status" value="1"/>
</dbReference>
<reference evidence="2 3" key="1">
    <citation type="submission" date="2018-06" db="EMBL/GenBank/DDBJ databases">
        <title>Comparative genomics reveals the genomic features of Rhizophagus irregularis, R. cerebriforme, R. diaphanum and Gigaspora rosea, and their symbiotic lifestyle signature.</title>
        <authorList>
            <person name="Morin E."/>
            <person name="San Clemente H."/>
            <person name="Chen E.C.H."/>
            <person name="De La Providencia I."/>
            <person name="Hainaut M."/>
            <person name="Kuo A."/>
            <person name="Kohler A."/>
            <person name="Murat C."/>
            <person name="Tang N."/>
            <person name="Roy S."/>
            <person name="Loubradou J."/>
            <person name="Henrissat B."/>
            <person name="Grigoriev I.V."/>
            <person name="Corradi N."/>
            <person name="Roux C."/>
            <person name="Martin F.M."/>
        </authorList>
    </citation>
    <scope>NUCLEOTIDE SEQUENCE [LARGE SCALE GENOMIC DNA]</scope>
    <source>
        <strain evidence="2 3">DAOM 227022</strain>
    </source>
</reference>
<evidence type="ECO:0000259" key="1">
    <source>
        <dbReference type="PROSITE" id="PS50011"/>
    </source>
</evidence>
<dbReference type="GO" id="GO:0004674">
    <property type="term" value="F:protein serine/threonine kinase activity"/>
    <property type="evidence" value="ECO:0007669"/>
    <property type="project" value="TreeGrafter"/>
</dbReference>
<keyword evidence="3" id="KW-1185">Reference proteome</keyword>
<protein>
    <submittedName>
        <fullName evidence="2">Kinase-like domain-containing protein</fullName>
    </submittedName>
</protein>
<dbReference type="InterPro" id="IPR051681">
    <property type="entry name" value="Ser/Thr_Kinases-Pseudokinases"/>
</dbReference>
<dbReference type="InterPro" id="IPR000719">
    <property type="entry name" value="Prot_kinase_dom"/>
</dbReference>
<dbReference type="InterPro" id="IPR011009">
    <property type="entry name" value="Kinase-like_dom_sf"/>
</dbReference>